<dbReference type="PANTHER" id="PTHR42941:SF1">
    <property type="entry name" value="SLL1037 PROTEIN"/>
    <property type="match status" value="1"/>
</dbReference>
<name>A0ABP8J8J9_9MICO</name>
<accession>A0ABP8J8J9</accession>
<proteinExistence type="predicted"/>
<sequence length="333" mass="34150">MRTRTTLLTAGLASAALVLSACGGGSGGSGGGDGSAEGGGDLGTEFITIATGGSSGVYYQVGAGMSELLADQLGSDTSVQATGASVENITLLTEGGAEVAFAMADATTQALEGAGPFEENGAVDSLPAIASLYDQYLQLITVEGSGIESVEDLAGKRVSVGDINSGVELNARTVVDAYGMSYDDFTADYLSYAEAIDQMKNGQVQAAFVTSGLPNSAVTDLSTTEDVVVVPITGEGRETLLNDYDYFGEGEVPADVYDTAEAAETLTIPNLLLASPELSEDAVYDITKAIFDNIDQVHATHNAAKDITLENATDVTVTDIHPGAQRYYDEAGS</sequence>
<dbReference type="Pfam" id="PF16868">
    <property type="entry name" value="NMT1_3"/>
    <property type="match status" value="1"/>
</dbReference>
<dbReference type="RefSeq" id="WP_247618211.1">
    <property type="nucleotide sequence ID" value="NZ_BAABGL010000004.1"/>
</dbReference>
<dbReference type="NCBIfam" id="TIGR02122">
    <property type="entry name" value="TRAP_TAXI"/>
    <property type="match status" value="1"/>
</dbReference>
<dbReference type="CDD" id="cd13567">
    <property type="entry name" value="PBP2_TtGluBP"/>
    <property type="match status" value="1"/>
</dbReference>
<dbReference type="InterPro" id="IPR011852">
    <property type="entry name" value="TRAP_TAXI"/>
</dbReference>
<feature type="chain" id="PRO_5045825314" evidence="1">
    <location>
        <begin position="24"/>
        <end position="333"/>
    </location>
</feature>
<dbReference type="PROSITE" id="PS51257">
    <property type="entry name" value="PROKAR_LIPOPROTEIN"/>
    <property type="match status" value="1"/>
</dbReference>
<gene>
    <name evidence="2" type="ORF">GCM10023167_10330</name>
</gene>
<organism evidence="2 3">
    <name type="scientific">Brevibacterium pityocampae</name>
    <dbReference type="NCBI Taxonomy" id="506594"/>
    <lineage>
        <taxon>Bacteria</taxon>
        <taxon>Bacillati</taxon>
        <taxon>Actinomycetota</taxon>
        <taxon>Actinomycetes</taxon>
        <taxon>Micrococcales</taxon>
        <taxon>Brevibacteriaceae</taxon>
        <taxon>Brevibacterium</taxon>
    </lineage>
</organism>
<evidence type="ECO:0000313" key="2">
    <source>
        <dbReference type="EMBL" id="GAA4386918.1"/>
    </source>
</evidence>
<feature type="signal peptide" evidence="1">
    <location>
        <begin position="1"/>
        <end position="23"/>
    </location>
</feature>
<protein>
    <submittedName>
        <fullName evidence="2">TAXI family TRAP transporter solute-binding subunit</fullName>
    </submittedName>
</protein>
<evidence type="ECO:0000313" key="3">
    <source>
        <dbReference type="Proteomes" id="UP001500642"/>
    </source>
</evidence>
<keyword evidence="3" id="KW-1185">Reference proteome</keyword>
<dbReference type="Gene3D" id="3.40.190.10">
    <property type="entry name" value="Periplasmic binding protein-like II"/>
    <property type="match status" value="2"/>
</dbReference>
<evidence type="ECO:0000256" key="1">
    <source>
        <dbReference type="SAM" id="SignalP"/>
    </source>
</evidence>
<dbReference type="EMBL" id="BAABGL010000004">
    <property type="protein sequence ID" value="GAA4386918.1"/>
    <property type="molecule type" value="Genomic_DNA"/>
</dbReference>
<reference evidence="3" key="1">
    <citation type="journal article" date="2019" name="Int. J. Syst. Evol. Microbiol.">
        <title>The Global Catalogue of Microorganisms (GCM) 10K type strain sequencing project: providing services to taxonomists for standard genome sequencing and annotation.</title>
        <authorList>
            <consortium name="The Broad Institute Genomics Platform"/>
            <consortium name="The Broad Institute Genome Sequencing Center for Infectious Disease"/>
            <person name="Wu L."/>
            <person name="Ma J."/>
        </authorList>
    </citation>
    <scope>NUCLEOTIDE SEQUENCE [LARGE SCALE GENOMIC DNA]</scope>
    <source>
        <strain evidence="3">JCM 17808</strain>
    </source>
</reference>
<comment type="caution">
    <text evidence="2">The sequence shown here is derived from an EMBL/GenBank/DDBJ whole genome shotgun (WGS) entry which is preliminary data.</text>
</comment>
<keyword evidence="1" id="KW-0732">Signal</keyword>
<dbReference type="PANTHER" id="PTHR42941">
    <property type="entry name" value="SLL1037 PROTEIN"/>
    <property type="match status" value="1"/>
</dbReference>
<dbReference type="Proteomes" id="UP001500642">
    <property type="component" value="Unassembled WGS sequence"/>
</dbReference>
<dbReference type="SUPFAM" id="SSF53850">
    <property type="entry name" value="Periplasmic binding protein-like II"/>
    <property type="match status" value="1"/>
</dbReference>